<dbReference type="EMBL" id="CAFBLR010000311">
    <property type="protein sequence ID" value="CAB4886918.1"/>
    <property type="molecule type" value="Genomic_DNA"/>
</dbReference>
<name>A0A6J7EZH8_9ZZZZ</name>
<gene>
    <name evidence="1" type="ORF">UFOPK3417_02125</name>
</gene>
<proteinExistence type="predicted"/>
<dbReference type="AlphaFoldDB" id="A0A6J7EZH8"/>
<reference evidence="1" key="1">
    <citation type="submission" date="2020-05" db="EMBL/GenBank/DDBJ databases">
        <authorList>
            <person name="Chiriac C."/>
            <person name="Salcher M."/>
            <person name="Ghai R."/>
            <person name="Kavagutti S V."/>
        </authorList>
    </citation>
    <scope>NUCLEOTIDE SEQUENCE</scope>
</reference>
<organism evidence="1">
    <name type="scientific">freshwater metagenome</name>
    <dbReference type="NCBI Taxonomy" id="449393"/>
    <lineage>
        <taxon>unclassified sequences</taxon>
        <taxon>metagenomes</taxon>
        <taxon>ecological metagenomes</taxon>
    </lineage>
</organism>
<evidence type="ECO:0000313" key="1">
    <source>
        <dbReference type="EMBL" id="CAB4886918.1"/>
    </source>
</evidence>
<sequence length="46" mass="5289">MTVRAERGNNEFKLSVPTDDVGTEALEQFAHQYLMTPRIFTPSRMC</sequence>
<accession>A0A6J7EZH8</accession>
<protein>
    <submittedName>
        <fullName evidence="1">Unannotated protein</fullName>
    </submittedName>
</protein>